<organism evidence="1 2">
    <name type="scientific">Microcystis aeruginosa NIES-3804</name>
    <dbReference type="NCBI Taxonomy" id="2517783"/>
    <lineage>
        <taxon>Bacteria</taxon>
        <taxon>Bacillati</taxon>
        <taxon>Cyanobacteriota</taxon>
        <taxon>Cyanophyceae</taxon>
        <taxon>Oscillatoriophycideae</taxon>
        <taxon>Chroococcales</taxon>
        <taxon>Microcystaceae</taxon>
        <taxon>Microcystis</taxon>
    </lineage>
</organism>
<proteinExistence type="predicted"/>
<dbReference type="InterPro" id="IPR050811">
    <property type="entry name" value="Phosphate_ABC_transporter"/>
</dbReference>
<dbReference type="Proteomes" id="UP000435041">
    <property type="component" value="Unassembled WGS sequence"/>
</dbReference>
<dbReference type="Gene3D" id="3.40.190.10">
    <property type="entry name" value="Periplasmic binding protein-like II"/>
    <property type="match status" value="1"/>
</dbReference>
<dbReference type="EMBL" id="BJCI01000011">
    <property type="protein sequence ID" value="GCL49426.1"/>
    <property type="molecule type" value="Genomic_DNA"/>
</dbReference>
<evidence type="ECO:0000313" key="1">
    <source>
        <dbReference type="EMBL" id="GCL49426.1"/>
    </source>
</evidence>
<gene>
    <name evidence="1" type="primary">sphX_1</name>
    <name evidence="1" type="ORF">NIES3804_09810</name>
</gene>
<protein>
    <submittedName>
        <fullName evidence="1">Phosphate transport system substrate-binding protein</fullName>
    </submittedName>
</protein>
<evidence type="ECO:0000313" key="2">
    <source>
        <dbReference type="Proteomes" id="UP000435041"/>
    </source>
</evidence>
<reference evidence="1 2" key="1">
    <citation type="submission" date="2019-02" db="EMBL/GenBank/DDBJ databases">
        <title>Draft genome sequence of Arthrospira platensis NIES-3804.</title>
        <authorList>
            <person name="Yamaguchi H."/>
            <person name="Suzuki S."/>
            <person name="Kawachi M."/>
        </authorList>
    </citation>
    <scope>NUCLEOTIDE SEQUENCE [LARGE SCALE GENOMIC DNA]</scope>
    <source>
        <strain evidence="1 2">NIES-3804</strain>
    </source>
</reference>
<name>A0A6H9GT92_MICAE</name>
<dbReference type="AlphaFoldDB" id="A0A6H9GT92"/>
<comment type="caution">
    <text evidence="1">The sequence shown here is derived from an EMBL/GenBank/DDBJ whole genome shotgun (WGS) entry which is preliminary data.</text>
</comment>
<accession>A0A6H9GT92</accession>
<dbReference type="PANTHER" id="PTHR30570">
    <property type="entry name" value="PERIPLASMIC PHOSPHATE BINDING COMPONENT OF PHOSPHATE ABC TRANSPORTER"/>
    <property type="match status" value="1"/>
</dbReference>
<dbReference type="SUPFAM" id="SSF53850">
    <property type="entry name" value="Periplasmic binding protein-like II"/>
    <property type="match status" value="1"/>
</dbReference>
<dbReference type="PANTHER" id="PTHR30570:SF1">
    <property type="entry name" value="PHOSPHATE-BINDING PROTEIN PSTS"/>
    <property type="match status" value="1"/>
</dbReference>
<sequence>MVVNSQNNWVDDISTAELRTIWEPAAENKIKRWNQINPAWPDQPITLHWPGKDSGTYDCFSEVINGKDASRGDFM</sequence>